<dbReference type="HOGENOM" id="CLU_031753_2_0_1"/>
<feature type="binding site" evidence="8">
    <location>
        <begin position="99"/>
        <end position="100"/>
    </location>
    <ligand>
        <name>beta-D-galactose</name>
        <dbReference type="ChEBI" id="CHEBI:27667"/>
    </ligand>
</feature>
<evidence type="ECO:0000256" key="9">
    <source>
        <dbReference type="SAM" id="SignalP"/>
    </source>
</evidence>
<dbReference type="OMA" id="ADKMCEC"/>
<comment type="similarity">
    <text evidence="2 5">Belongs to the aldose epimerase family.</text>
</comment>
<dbReference type="EMBL" id="KI397513">
    <property type="protein sequence ID" value="ERM94378.1"/>
    <property type="molecule type" value="Genomic_DNA"/>
</dbReference>
<sequence>MTMAKALLFFCLFLFSVSSFTLSNGARAAIQSPRKYAKIYELKKGDMQVRVTNWGAIILSVVIPDSKGKLDDVVLGFEKLGSYINDTTYFGAIVGRVANRIKDGRFVLNGQAYRLFRNDGNNTLHGGHRGFSKVFWTMKEKQDGEFPYITLTYHSFDGEQGFPGDLDVSVTYKLVGDLQISVSMEAIPRNKPTPVNLAQHTYWNLAGQNSGPILGNTVQLWASQYTPVDKTLIPTGEILSVGNTPYDFLQPYTVGSRISEVASGYDINYVLSSSKESNGLRKAAKVTDHKTGRVLELWTDNVGLQFYTGNMLNDVTGGKGGCVYGIHDALALETQGFPDSVNHPNFPSQIVNPGQVYRHNMLYKFSFV</sequence>
<dbReference type="InterPro" id="IPR011013">
    <property type="entry name" value="Gal_mutarotase_sf_dom"/>
</dbReference>
<dbReference type="OrthoDB" id="274691at2759"/>
<dbReference type="GO" id="GO:0006006">
    <property type="term" value="P:glucose metabolic process"/>
    <property type="evidence" value="ECO:0000318"/>
    <property type="project" value="GO_Central"/>
</dbReference>
<evidence type="ECO:0000313" key="11">
    <source>
        <dbReference type="Proteomes" id="UP000017836"/>
    </source>
</evidence>
<comment type="pathway">
    <text evidence="1 5">Carbohydrate metabolism; hexose metabolism.</text>
</comment>
<evidence type="ECO:0000256" key="8">
    <source>
        <dbReference type="PIRSR" id="PIRSR005096-3"/>
    </source>
</evidence>
<protein>
    <recommendedName>
        <fullName evidence="5">Aldose 1-epimerase</fullName>
        <ecNumber evidence="5">5.1.3.3</ecNumber>
    </recommendedName>
</protein>
<dbReference type="Gramene" id="ERM94378">
    <property type="protein sequence ID" value="ERM94378"/>
    <property type="gene ID" value="AMTR_s00010p00250550"/>
</dbReference>
<dbReference type="InterPro" id="IPR015443">
    <property type="entry name" value="Aldose_1-epimerase"/>
</dbReference>
<dbReference type="Pfam" id="PF01263">
    <property type="entry name" value="Aldose_epim"/>
    <property type="match status" value="1"/>
</dbReference>
<dbReference type="PANTHER" id="PTHR10091:SF0">
    <property type="entry name" value="GALACTOSE MUTAROTASE"/>
    <property type="match status" value="1"/>
</dbReference>
<dbReference type="Proteomes" id="UP000017836">
    <property type="component" value="Unassembled WGS sequence"/>
</dbReference>
<dbReference type="CDD" id="cd09019">
    <property type="entry name" value="galactose_mutarotase_like"/>
    <property type="match status" value="1"/>
</dbReference>
<proteinExistence type="inferred from homology"/>
<name>W1NFX5_AMBTC</name>
<evidence type="ECO:0000256" key="2">
    <source>
        <dbReference type="ARBA" id="ARBA00006206"/>
    </source>
</evidence>
<evidence type="ECO:0000256" key="1">
    <source>
        <dbReference type="ARBA" id="ARBA00005028"/>
    </source>
</evidence>
<dbReference type="Gene3D" id="2.70.98.10">
    <property type="match status" value="1"/>
</dbReference>
<dbReference type="eggNOG" id="KOG1604">
    <property type="taxonomic scope" value="Eukaryota"/>
</dbReference>
<dbReference type="AlphaFoldDB" id="W1NFX5"/>
<keyword evidence="3 5" id="KW-0413">Isomerase</keyword>
<dbReference type="PIRSF" id="PIRSF005096">
    <property type="entry name" value="GALM"/>
    <property type="match status" value="1"/>
</dbReference>
<dbReference type="FunFam" id="2.70.98.10:FF:000008">
    <property type="entry name" value="Aldose 1-epimerase"/>
    <property type="match status" value="1"/>
</dbReference>
<feature type="binding site" evidence="8">
    <location>
        <begin position="200"/>
        <end position="202"/>
    </location>
    <ligand>
        <name>beta-D-galactose</name>
        <dbReference type="ChEBI" id="CHEBI:27667"/>
    </ligand>
</feature>
<dbReference type="UniPathway" id="UPA00242"/>
<dbReference type="SUPFAM" id="SSF74650">
    <property type="entry name" value="Galactose mutarotase-like"/>
    <property type="match status" value="1"/>
</dbReference>
<keyword evidence="9" id="KW-0732">Signal</keyword>
<dbReference type="STRING" id="13333.W1NFX5"/>
<accession>W1NFX5</accession>
<feature type="active site" description="Proton donor" evidence="6">
    <location>
        <position position="200"/>
    </location>
</feature>
<dbReference type="EC" id="5.1.3.3" evidence="5"/>
<dbReference type="InterPro" id="IPR014718">
    <property type="entry name" value="GH-type_carb-bd"/>
</dbReference>
<feature type="signal peptide" evidence="9">
    <location>
        <begin position="1"/>
        <end position="19"/>
    </location>
</feature>
<dbReference type="InterPro" id="IPR047215">
    <property type="entry name" value="Galactose_mutarotase-like"/>
</dbReference>
<reference evidence="11" key="1">
    <citation type="journal article" date="2013" name="Science">
        <title>The Amborella genome and the evolution of flowering plants.</title>
        <authorList>
            <consortium name="Amborella Genome Project"/>
        </authorList>
    </citation>
    <scope>NUCLEOTIDE SEQUENCE [LARGE SCALE GENOMIC DNA]</scope>
</reference>
<dbReference type="GO" id="GO:0030246">
    <property type="term" value="F:carbohydrate binding"/>
    <property type="evidence" value="ECO:0007669"/>
    <property type="project" value="InterPro"/>
</dbReference>
<evidence type="ECO:0000256" key="4">
    <source>
        <dbReference type="ARBA" id="ARBA00023277"/>
    </source>
</evidence>
<dbReference type="PANTHER" id="PTHR10091">
    <property type="entry name" value="ALDOSE-1-EPIMERASE"/>
    <property type="match status" value="1"/>
</dbReference>
<feature type="binding site" evidence="7">
    <location>
        <position position="266"/>
    </location>
    <ligand>
        <name>beta-D-galactose</name>
        <dbReference type="ChEBI" id="CHEBI:27667"/>
    </ligand>
</feature>
<dbReference type="NCBIfam" id="NF008277">
    <property type="entry name" value="PRK11055.1"/>
    <property type="match status" value="1"/>
</dbReference>
<evidence type="ECO:0000256" key="3">
    <source>
        <dbReference type="ARBA" id="ARBA00023235"/>
    </source>
</evidence>
<gene>
    <name evidence="10" type="ORF">AMTR_s00010p00250550</name>
</gene>
<evidence type="ECO:0000256" key="7">
    <source>
        <dbReference type="PIRSR" id="PIRSR005096-2"/>
    </source>
</evidence>
<feature type="active site" description="Proton acceptor" evidence="6">
    <location>
        <position position="333"/>
    </location>
</feature>
<organism evidence="10 11">
    <name type="scientific">Amborella trichopoda</name>
    <dbReference type="NCBI Taxonomy" id="13333"/>
    <lineage>
        <taxon>Eukaryota</taxon>
        <taxon>Viridiplantae</taxon>
        <taxon>Streptophyta</taxon>
        <taxon>Embryophyta</taxon>
        <taxon>Tracheophyta</taxon>
        <taxon>Spermatophyta</taxon>
        <taxon>Magnoliopsida</taxon>
        <taxon>Amborellales</taxon>
        <taxon>Amborellaceae</taxon>
        <taxon>Amborella</taxon>
    </lineage>
</organism>
<keyword evidence="11" id="KW-1185">Reference proteome</keyword>
<dbReference type="KEGG" id="atr:18422407"/>
<evidence type="ECO:0000256" key="5">
    <source>
        <dbReference type="PIRNR" id="PIRNR005096"/>
    </source>
</evidence>
<comment type="catalytic activity">
    <reaction evidence="5">
        <text>alpha-D-glucose = beta-D-glucose</text>
        <dbReference type="Rhea" id="RHEA:10264"/>
        <dbReference type="ChEBI" id="CHEBI:15903"/>
        <dbReference type="ChEBI" id="CHEBI:17925"/>
        <dbReference type="EC" id="5.1.3.3"/>
    </reaction>
</comment>
<evidence type="ECO:0000313" key="10">
    <source>
        <dbReference type="EMBL" id="ERM94378.1"/>
    </source>
</evidence>
<feature type="chain" id="PRO_5004807637" description="Aldose 1-epimerase" evidence="9">
    <location>
        <begin position="20"/>
        <end position="368"/>
    </location>
</feature>
<keyword evidence="4 5" id="KW-0119">Carbohydrate metabolism</keyword>
<dbReference type="InterPro" id="IPR008183">
    <property type="entry name" value="Aldose_1/G6P_1-epimerase"/>
</dbReference>
<evidence type="ECO:0000256" key="6">
    <source>
        <dbReference type="PIRSR" id="PIRSR005096-1"/>
    </source>
</evidence>
<dbReference type="GO" id="GO:0004034">
    <property type="term" value="F:aldose 1-epimerase activity"/>
    <property type="evidence" value="ECO:0000318"/>
    <property type="project" value="GO_Central"/>
</dbReference>
<dbReference type="GO" id="GO:0033499">
    <property type="term" value="P:galactose catabolic process via UDP-galactose, Leloir pathway"/>
    <property type="evidence" value="ECO:0000318"/>
    <property type="project" value="GO_Central"/>
</dbReference>